<dbReference type="PANTHER" id="PTHR41771">
    <property type="entry name" value="MEMBRANE PROTEIN-RELATED"/>
    <property type="match status" value="1"/>
</dbReference>
<sequence>MNIKTLHVSKIKNTHRLIIIVTFIMIGLFIFTFFNASFYQIPIGKITNIETSHGQKVTDEHHNTDTKYNQRLTIRILNGKYKNEITTVNNHFVKSQADSEQFAKNEKVLLHIQKGPSDATILEKKRDGLTVAIVGIFIVTLLIVGKNVGLQSILSLLFNTAFIIVSIGIHNTFSGTNLFLLMSIAIILSTILTLVLVTGWQKRTWVTIVATLSGTFLCVGITELLIQFTGGNGIKYETMSFLTLPPKDVFMSSVLIGTLGAVMDVAITISSGMYEILQRTPHISMARWVLAGRHIGQDIMGTMTNILLFSYLSGSLAMVLIYLKNANTFTYTISMNWSLEMTRALTGGIGIVLTIPITIGLMVTIFKWKGVSR</sequence>
<accession>A0A3S7GUH7</accession>
<evidence type="ECO:0000313" key="1">
    <source>
        <dbReference type="EMBL" id="AVI06065.1"/>
    </source>
</evidence>
<organism evidence="1">
    <name type="scientific">Staphylococcus hominis</name>
    <dbReference type="NCBI Taxonomy" id="1290"/>
    <lineage>
        <taxon>Bacteria</taxon>
        <taxon>Bacillati</taxon>
        <taxon>Bacillota</taxon>
        <taxon>Bacilli</taxon>
        <taxon>Bacillales</taxon>
        <taxon>Staphylococcaceae</taxon>
        <taxon>Staphylococcus</taxon>
    </lineage>
</organism>
<dbReference type="Pfam" id="PF07907">
    <property type="entry name" value="YibE_F"/>
    <property type="match status" value="1"/>
</dbReference>
<proteinExistence type="predicted"/>
<dbReference type="InterPro" id="IPR012507">
    <property type="entry name" value="YibE_F"/>
</dbReference>
<name>A0A3S7GUH7_STAHO</name>
<dbReference type="AlphaFoldDB" id="A0A3S7GUH7"/>
<dbReference type="EMBL" id="CP014567">
    <property type="protein sequence ID" value="AVI06065.1"/>
    <property type="molecule type" value="Genomic_DNA"/>
</dbReference>
<gene>
    <name evidence="1" type="ORF">AZE34_04605</name>
</gene>
<reference evidence="1" key="1">
    <citation type="submission" date="2016-02" db="EMBL/GenBank/DDBJ databases">
        <title>Genomic sequence of a clinical Staphylococcus hominis isolate.</title>
        <authorList>
            <person name="McClure J.M."/>
            <person name="Zhang K."/>
        </authorList>
    </citation>
    <scope>NUCLEOTIDE SEQUENCE</scope>
    <source>
        <strain evidence="1">C34847</strain>
    </source>
</reference>
<dbReference type="RefSeq" id="WP_017175199.1">
    <property type="nucleotide sequence ID" value="NZ_CAXORX010000012.1"/>
</dbReference>
<protein>
    <submittedName>
        <fullName evidence="1">YibE/F-like protein</fullName>
    </submittedName>
</protein>
<dbReference type="PANTHER" id="PTHR41771:SF1">
    <property type="entry name" value="MEMBRANE PROTEIN"/>
    <property type="match status" value="1"/>
</dbReference>